<feature type="region of interest" description="Disordered" evidence="8">
    <location>
        <begin position="476"/>
        <end position="512"/>
    </location>
</feature>
<keyword evidence="6 7" id="KW-0175">Coiled coil</keyword>
<dbReference type="Gene3D" id="1.10.10.10">
    <property type="entry name" value="Winged helix-like DNA-binding domain superfamily/Winged helix DNA-binding domain"/>
    <property type="match status" value="1"/>
</dbReference>
<feature type="compositionally biased region" description="Polar residues" evidence="8">
    <location>
        <begin position="476"/>
        <end position="488"/>
    </location>
</feature>
<reference evidence="12 13" key="1">
    <citation type="submission" date="2019-11" db="EMBL/GenBank/DDBJ databases">
        <title>Whole genome sequence of Oryza granulata.</title>
        <authorList>
            <person name="Li W."/>
        </authorList>
    </citation>
    <scope>NUCLEOTIDE SEQUENCE [LARGE SCALE GENOMIC DNA]</scope>
    <source>
        <strain evidence="13">cv. Menghai</strain>
        <tissue evidence="12">Leaf</tissue>
    </source>
</reference>
<dbReference type="InterPro" id="IPR038005">
    <property type="entry name" value="RX-like_CC"/>
</dbReference>
<organism evidence="12 13">
    <name type="scientific">Oryza meyeriana var. granulata</name>
    <dbReference type="NCBI Taxonomy" id="110450"/>
    <lineage>
        <taxon>Eukaryota</taxon>
        <taxon>Viridiplantae</taxon>
        <taxon>Streptophyta</taxon>
        <taxon>Embryophyta</taxon>
        <taxon>Tracheophyta</taxon>
        <taxon>Spermatophyta</taxon>
        <taxon>Magnoliopsida</taxon>
        <taxon>Liliopsida</taxon>
        <taxon>Poales</taxon>
        <taxon>Poaceae</taxon>
        <taxon>BOP clade</taxon>
        <taxon>Oryzoideae</taxon>
        <taxon>Oryzeae</taxon>
        <taxon>Oryzinae</taxon>
        <taxon>Oryza</taxon>
        <taxon>Oryza meyeriana</taxon>
    </lineage>
</organism>
<dbReference type="GO" id="GO:0042742">
    <property type="term" value="P:defense response to bacterium"/>
    <property type="evidence" value="ECO:0007669"/>
    <property type="project" value="UniProtKB-ARBA"/>
</dbReference>
<evidence type="ECO:0000259" key="9">
    <source>
        <dbReference type="Pfam" id="PF18052"/>
    </source>
</evidence>
<dbReference type="Gene3D" id="3.80.10.10">
    <property type="entry name" value="Ribonuclease Inhibitor"/>
    <property type="match status" value="2"/>
</dbReference>
<feature type="region of interest" description="Disordered" evidence="8">
    <location>
        <begin position="1310"/>
        <end position="1341"/>
    </location>
</feature>
<feature type="domain" description="Disease resistance protein winged helix" evidence="10">
    <location>
        <begin position="854"/>
        <end position="925"/>
    </location>
</feature>
<dbReference type="Proteomes" id="UP000479710">
    <property type="component" value="Unassembled WGS sequence"/>
</dbReference>
<comment type="caution">
    <text evidence="12">The sequence shown here is derived from an EMBL/GenBank/DDBJ whole genome shotgun (WGS) entry which is preliminary data.</text>
</comment>
<keyword evidence="13" id="KW-1185">Reference proteome</keyword>
<dbReference type="InterPro" id="IPR032675">
    <property type="entry name" value="LRR_dom_sf"/>
</dbReference>
<evidence type="ECO:0000259" key="11">
    <source>
        <dbReference type="Pfam" id="PF23598"/>
    </source>
</evidence>
<dbReference type="CDD" id="cd14798">
    <property type="entry name" value="RX-CC_like"/>
    <property type="match status" value="1"/>
</dbReference>
<keyword evidence="2" id="KW-0433">Leucine-rich repeat</keyword>
<dbReference type="GO" id="GO:0009626">
    <property type="term" value="P:plant-type hypersensitive response"/>
    <property type="evidence" value="ECO:0007669"/>
    <property type="project" value="UniProtKB-ARBA"/>
</dbReference>
<feature type="coiled-coil region" evidence="7">
    <location>
        <begin position="340"/>
        <end position="367"/>
    </location>
</feature>
<feature type="compositionally biased region" description="Basic and acidic residues" evidence="8">
    <location>
        <begin position="1310"/>
        <end position="1325"/>
    </location>
</feature>
<evidence type="ECO:0000313" key="13">
    <source>
        <dbReference type="Proteomes" id="UP000479710"/>
    </source>
</evidence>
<dbReference type="SUPFAM" id="SSF52058">
    <property type="entry name" value="L domain-like"/>
    <property type="match status" value="1"/>
</dbReference>
<evidence type="ECO:0000256" key="8">
    <source>
        <dbReference type="SAM" id="MobiDB-lite"/>
    </source>
</evidence>
<proteinExistence type="inferred from homology"/>
<name>A0A6G1C806_9ORYZ</name>
<dbReference type="GO" id="GO:0002758">
    <property type="term" value="P:innate immune response-activating signaling pathway"/>
    <property type="evidence" value="ECO:0007669"/>
    <property type="project" value="UniProtKB-ARBA"/>
</dbReference>
<gene>
    <name evidence="12" type="ORF">E2562_028103</name>
</gene>
<dbReference type="InterPro" id="IPR044974">
    <property type="entry name" value="Disease_R_plants"/>
</dbReference>
<evidence type="ECO:0000313" key="12">
    <source>
        <dbReference type="EMBL" id="KAF0896805.1"/>
    </source>
</evidence>
<keyword evidence="5" id="KW-0611">Plant defense</keyword>
<dbReference type="InterPro" id="IPR055414">
    <property type="entry name" value="LRR_R13L4/SHOC2-like"/>
</dbReference>
<feature type="region of interest" description="Disordered" evidence="8">
    <location>
        <begin position="151"/>
        <end position="182"/>
    </location>
</feature>
<dbReference type="OrthoDB" id="673262at2759"/>
<comment type="similarity">
    <text evidence="1">Belongs to the disease resistance NB-LRR family.</text>
</comment>
<dbReference type="Pfam" id="PF23598">
    <property type="entry name" value="LRR_14"/>
    <property type="match status" value="1"/>
</dbReference>
<evidence type="ECO:0000256" key="4">
    <source>
        <dbReference type="ARBA" id="ARBA00022741"/>
    </source>
</evidence>
<evidence type="ECO:0000256" key="3">
    <source>
        <dbReference type="ARBA" id="ARBA00022737"/>
    </source>
</evidence>
<evidence type="ECO:0000256" key="7">
    <source>
        <dbReference type="SAM" id="Coils"/>
    </source>
</evidence>
<protein>
    <submittedName>
        <fullName evidence="12">Uncharacterized protein</fullName>
    </submittedName>
</protein>
<dbReference type="FunFam" id="1.10.10.10:FF:000322">
    <property type="entry name" value="Probable disease resistance protein At1g63360"/>
    <property type="match status" value="1"/>
</dbReference>
<dbReference type="PANTHER" id="PTHR23155:SF1062">
    <property type="entry name" value="OS11G0579400 PROTEIN"/>
    <property type="match status" value="1"/>
</dbReference>
<dbReference type="Pfam" id="PF18052">
    <property type="entry name" value="Rx_N"/>
    <property type="match status" value="1"/>
</dbReference>
<feature type="domain" description="Disease resistance N-terminal" evidence="9">
    <location>
        <begin position="9"/>
        <end position="87"/>
    </location>
</feature>
<dbReference type="InterPro" id="IPR058922">
    <property type="entry name" value="WHD_DRP"/>
</dbReference>
<evidence type="ECO:0000256" key="2">
    <source>
        <dbReference type="ARBA" id="ARBA00022614"/>
    </source>
</evidence>
<dbReference type="EMBL" id="SPHZ02000010">
    <property type="protein sequence ID" value="KAF0896805.1"/>
    <property type="molecule type" value="Genomic_DNA"/>
</dbReference>
<dbReference type="InterPro" id="IPR041118">
    <property type="entry name" value="Rx_N"/>
</dbReference>
<evidence type="ECO:0000256" key="6">
    <source>
        <dbReference type="ARBA" id="ARBA00023054"/>
    </source>
</evidence>
<feature type="domain" description="Disease resistance R13L4/SHOC-2-like LRR" evidence="11">
    <location>
        <begin position="975"/>
        <end position="1314"/>
    </location>
</feature>
<keyword evidence="4" id="KW-0547">Nucleotide-binding</keyword>
<dbReference type="PANTHER" id="PTHR23155">
    <property type="entry name" value="DISEASE RESISTANCE PROTEIN RP"/>
    <property type="match status" value="1"/>
</dbReference>
<evidence type="ECO:0000259" key="10">
    <source>
        <dbReference type="Pfam" id="PF23559"/>
    </source>
</evidence>
<sequence length="1525" mass="170907">MAELAAGAVNSLLGLLRNEALRLGRVGSDVQFIKEEMESMNSFLKHLARTAPPTGAHDEQVMTWMKQVRELANDCSNFFDLYLQRRDPEVHRAKGKLRHYVQWFPWFVRMVVAQHNAATQLSKLKDRARDVGERRMRYGVEVPAKAAARLSPSFPGTADAPSMPSLSSSSQPAATANREHEVADDDYEYDVDDDHDDDVQYQVVADGSGLRRRALEPLSLEDYYAKKLDDWFKQQGIIQTGEPIPCIAIVAPEAENAGAIAREALSLVSTDFERQVWINLRVVQKPWDLPLLPMEVLCHILYEFKQLALENREADEKKIRQDGYSLRRDVYSKIRDKVGKINIDKKITELREKLEEVSKNVQDESKKINLLDEPLGVLYQALQLMDHTKLSSEKDTAKMLKSHMESDDSPIRLGITQYQDILLKVFPARKPQQAQDQEATTATSTRALGEDQIKEIIVKIIPGIILDMLPEPQLPQANSLSTGSADQTANNAPAAAAEIKEEPKQNAAAATDIEEPQENAAAAVAKIEEVAAAEIEGTKENAVAAEIEGTKENAAASVIKEIKENVAVVIKETKDNAASVINEIKENVAAVIKETKDNVASVIKEIKENSDAVIKETKENAAGVVIKKIKENAASVAAAMMNETMEKDAALADMIKETKQKMWKLSSEIRDQLYIQGIVDKINDEHHLANTKTLIILQDDKDYLSRKSEEIKNALSFLRCTAGSAVIVTTMNSETAKKFCYPAKQGPITCSLVGLYHDSVLQVTSQQVKEGVYSSQIIRDILDECGTDGFCMKIFLHALYANPSRSSKELHKLHGALRVSEKSLAANYRAKRMFKFSYNDLPREYKTCLLYLAIFPRGYNIRRSIIIGRWVAEGLITKEDWPTEVRHANRCFDALIDRWLVLPSDIGAAGRVKSCMVDNQVHEIITKIAKKQHIVETRLSLNLARHFNIFSNLRLRSSDKIDYFVRNIFKFTTYLPLIKVLDLEGCKCFGKNHTYLRDICNNILLLKYLSLRRTDVTHLPSEINNLHELEVLDIRQTCVIPSHTKHVLLLKMKRLLAGCTDSSPSSSDDISKATIISSVRVPKKIEKMEHMEVLTNVHASKSGYELKNIGKLWQLRKLGVVIDDGCEDHFHHLLRAISDRIDCLQSVSITISGTRIGITSSDEAVSLLTPKEEIKKRLEHPTKLLESLSIKGTTKRVLLLPLLAKGGNKLAKVTLSSTLLDNLKDLAKLPKLQCLRLRCKAYSRATLTFEENEFPALKYFIVEDQNMTEIIFDDKAVPELEKIVLSRTNINSISGVGKLQSLKEIELKGDKWRSQEDPRASESKVPDGSGGSGALVPDGSGSSGAPALDGIDKFILSLFGDASKISKVTLHTTWLTKGELQILAKKPNMRCLVLLENSYKESQLTFDKQDFPNLGLLTVDCPNITSISFNGGARKLEKIVWSFTKMESLIGIKNLPRLKELEFNDDHLPDQAKEDIERASIVAKCNKKEQNHDQGYLREPEEDDDLRFPTCSWLSKSKYCIGNAN</sequence>
<feature type="compositionally biased region" description="Low complexity" evidence="8">
    <location>
        <begin position="158"/>
        <end position="176"/>
    </location>
</feature>
<dbReference type="GO" id="GO:0000166">
    <property type="term" value="F:nucleotide binding"/>
    <property type="evidence" value="ECO:0007669"/>
    <property type="project" value="UniProtKB-KW"/>
</dbReference>
<evidence type="ECO:0000256" key="5">
    <source>
        <dbReference type="ARBA" id="ARBA00022821"/>
    </source>
</evidence>
<dbReference type="InterPro" id="IPR036388">
    <property type="entry name" value="WH-like_DNA-bd_sf"/>
</dbReference>
<accession>A0A6G1C806</accession>
<dbReference type="Gene3D" id="1.20.5.4130">
    <property type="match status" value="1"/>
</dbReference>
<evidence type="ECO:0000256" key="1">
    <source>
        <dbReference type="ARBA" id="ARBA00008894"/>
    </source>
</evidence>
<dbReference type="Pfam" id="PF23559">
    <property type="entry name" value="WHD_DRP"/>
    <property type="match status" value="1"/>
</dbReference>
<keyword evidence="3" id="KW-0677">Repeat</keyword>